<keyword evidence="2" id="KW-1185">Reference proteome</keyword>
<dbReference type="EMBL" id="CP002541">
    <property type="protein sequence ID" value="ADY14346.1"/>
    <property type="molecule type" value="Genomic_DNA"/>
</dbReference>
<dbReference type="HOGENOM" id="CLU_151771_0_0_12"/>
<name>F0RSE5_SPHGB</name>
<dbReference type="KEGG" id="sbu:SpiBuddy_2535"/>
<organism evidence="1 2">
    <name type="scientific">Sphaerochaeta globosa (strain ATCC BAA-1886 / DSM 22777 / Buddy)</name>
    <name type="common">Spirochaeta sp. (strain Buddy)</name>
    <dbReference type="NCBI Taxonomy" id="158189"/>
    <lineage>
        <taxon>Bacteria</taxon>
        <taxon>Pseudomonadati</taxon>
        <taxon>Spirochaetota</taxon>
        <taxon>Spirochaetia</taxon>
        <taxon>Spirochaetales</taxon>
        <taxon>Sphaerochaetaceae</taxon>
        <taxon>Sphaerochaeta</taxon>
    </lineage>
</organism>
<gene>
    <name evidence="1" type="ordered locus">SpiBuddy_2535</name>
</gene>
<dbReference type="OrthoDB" id="4772335at2"/>
<sequence>MATTQDFIEFVVNQIDDVWQPLYKKMFGEYMVYVHRKPLLLVCDNTVYVKMLESLSAVLGEAEKGFPYQGAKEHYIVDVEDRELLYQVIEILEQEIPVPVKRSRSKKKS</sequence>
<dbReference type="AlphaFoldDB" id="F0RSE5"/>
<dbReference type="RefSeq" id="WP_013608191.1">
    <property type="nucleotide sequence ID" value="NC_015152.1"/>
</dbReference>
<dbReference type="SUPFAM" id="SSF159894">
    <property type="entry name" value="YgaC/TfoX-N like"/>
    <property type="match status" value="1"/>
</dbReference>
<proteinExistence type="predicted"/>
<dbReference type="Proteomes" id="UP000008466">
    <property type="component" value="Chromosome"/>
</dbReference>
<accession>F0RSE5</accession>
<protein>
    <submittedName>
        <fullName evidence="1">TfoX domain-containing protein</fullName>
    </submittedName>
</protein>
<evidence type="ECO:0000313" key="2">
    <source>
        <dbReference type="Proteomes" id="UP000008466"/>
    </source>
</evidence>
<dbReference type="Gene3D" id="3.30.1460.30">
    <property type="entry name" value="YgaC/TfoX-N like chaperone"/>
    <property type="match status" value="1"/>
</dbReference>
<dbReference type="eggNOG" id="COG3070">
    <property type="taxonomic scope" value="Bacteria"/>
</dbReference>
<evidence type="ECO:0000313" key="1">
    <source>
        <dbReference type="EMBL" id="ADY14346.1"/>
    </source>
</evidence>
<reference evidence="2" key="1">
    <citation type="submission" date="2011-02" db="EMBL/GenBank/DDBJ databases">
        <title>Complete sequence of Spirochaeta sp. Buddy.</title>
        <authorList>
            <person name="Lucas S."/>
            <person name="Copeland A."/>
            <person name="Lapidus A."/>
            <person name="Cheng J.-F."/>
            <person name="Goodwin L."/>
            <person name="Pitluck S."/>
            <person name="Zeytun A."/>
            <person name="Detter J.C."/>
            <person name="Han C."/>
            <person name="Tapia R."/>
            <person name="Land M."/>
            <person name="Hauser L."/>
            <person name="Kyrpides N."/>
            <person name="Ivanova N."/>
            <person name="Mikhailova N."/>
            <person name="Pagani I."/>
            <person name="Ritalahti K.M."/>
            <person name="Loeffler F.E."/>
            <person name="Woyke T."/>
        </authorList>
    </citation>
    <scope>NUCLEOTIDE SEQUENCE [LARGE SCALE GENOMIC DNA]</scope>
    <source>
        <strain evidence="2">ATCC BAA-1886 / DSM 22777 / Buddy</strain>
    </source>
</reference>
<dbReference type="STRING" id="158189.SpiBuddy_2535"/>